<gene>
    <name evidence="3" type="ORF">F8D48_10160</name>
</gene>
<organism evidence="3 4">
    <name type="scientific">Adlercreutzia muris</name>
    <dbReference type="NCBI Taxonomy" id="1796610"/>
    <lineage>
        <taxon>Bacteria</taxon>
        <taxon>Bacillati</taxon>
        <taxon>Actinomycetota</taxon>
        <taxon>Coriobacteriia</taxon>
        <taxon>Eggerthellales</taxon>
        <taxon>Eggerthellaceae</taxon>
        <taxon>Adlercreutzia</taxon>
    </lineage>
</organism>
<dbReference type="InterPro" id="IPR016187">
    <property type="entry name" value="CTDL_fold"/>
</dbReference>
<dbReference type="Gene3D" id="3.10.100.10">
    <property type="entry name" value="Mannose-Binding Protein A, subunit A"/>
    <property type="match status" value="1"/>
</dbReference>
<dbReference type="EMBL" id="WAJS01000038">
    <property type="protein sequence ID" value="KAB1641034.1"/>
    <property type="molecule type" value="Genomic_DNA"/>
</dbReference>
<dbReference type="Proteomes" id="UP000479639">
    <property type="component" value="Unassembled WGS sequence"/>
</dbReference>
<evidence type="ECO:0000313" key="4">
    <source>
        <dbReference type="Proteomes" id="UP000479639"/>
    </source>
</evidence>
<dbReference type="InterPro" id="IPR016186">
    <property type="entry name" value="C-type_lectin-like/link_sf"/>
</dbReference>
<feature type="domain" description="C-type lectin" evidence="2">
    <location>
        <begin position="110"/>
        <end position="247"/>
    </location>
</feature>
<proteinExistence type="predicted"/>
<protein>
    <recommendedName>
        <fullName evidence="2">C-type lectin domain-containing protein</fullName>
    </recommendedName>
</protein>
<evidence type="ECO:0000259" key="2">
    <source>
        <dbReference type="PROSITE" id="PS50041"/>
    </source>
</evidence>
<name>A0A7C8BRK0_9ACTN</name>
<keyword evidence="4" id="KW-1185">Reference proteome</keyword>
<comment type="caution">
    <text evidence="3">The sequence shown here is derived from an EMBL/GenBank/DDBJ whole genome shotgun (WGS) entry which is preliminary data.</text>
</comment>
<evidence type="ECO:0000313" key="3">
    <source>
        <dbReference type="EMBL" id="KAB1641034.1"/>
    </source>
</evidence>
<accession>A0A7C8BRK0</accession>
<dbReference type="InterPro" id="IPR001304">
    <property type="entry name" value="C-type_lectin-like"/>
</dbReference>
<dbReference type="SUPFAM" id="SSF56436">
    <property type="entry name" value="C-type lectin-like"/>
    <property type="match status" value="1"/>
</dbReference>
<sequence>MFPHLKITSSDPAALIRSITIQFTSAITVGSDAVLVENDPASGFEVLAGSKDGTAVVNNTAGATVAQWETYLKEHSGLRLAEGGDGGSAKSLRMIASFKTQDKVYDYNAENGHYYEVVAANVTWEQALLAAAKGTYQGMQGYLCTITSQQENDFVYSLVNVDSWIGGACERKYTDPLNDGSVEEWAYFWVCGPEKGMPICTNHGDAIGGSFVNWCPSQPDSYNGGETCMQLNLKLFATSGPPGQWNNLSTSNTLPTYVIEYGGMPDDPEEGDDGVGADVAVKVEITVDPTGKTIHTQASDIQVGDPVEVRDTANGGPVTTTKDGSTAAADVEHTYFVRDPDDPAADADGWRPLRPDEAGADGAPAHAGEYKVISSAVHSYDADGKAVPYTPGSDTFVITPRAIDSLEPDPTAPAPD</sequence>
<reference evidence="3 4" key="1">
    <citation type="submission" date="2019-09" db="EMBL/GenBank/DDBJ databases">
        <title>Whole genome shotgun sequencing (WGS) of Ellagibacter isourolithinifaciens DSM 104140(T) and Adlercreutzia muris DSM 29508(T).</title>
        <authorList>
            <person name="Stoll D.A."/>
            <person name="Danylec N."/>
            <person name="Huch M."/>
        </authorList>
    </citation>
    <scope>NUCLEOTIDE SEQUENCE [LARGE SCALE GENOMIC DNA]</scope>
    <source>
        <strain evidence="3 4">DSM 29508</strain>
    </source>
</reference>
<evidence type="ECO:0000256" key="1">
    <source>
        <dbReference type="SAM" id="MobiDB-lite"/>
    </source>
</evidence>
<feature type="non-terminal residue" evidence="3">
    <location>
        <position position="416"/>
    </location>
</feature>
<dbReference type="AlphaFoldDB" id="A0A7C8BRK0"/>
<feature type="compositionally biased region" description="Basic and acidic residues" evidence="1">
    <location>
        <begin position="348"/>
        <end position="357"/>
    </location>
</feature>
<feature type="region of interest" description="Disordered" evidence="1">
    <location>
        <begin position="338"/>
        <end position="364"/>
    </location>
</feature>
<dbReference type="RefSeq" id="WP_205717381.1">
    <property type="nucleotide sequence ID" value="NZ_WAJS01000038.1"/>
</dbReference>
<dbReference type="PROSITE" id="PS50041">
    <property type="entry name" value="C_TYPE_LECTIN_2"/>
    <property type="match status" value="1"/>
</dbReference>